<dbReference type="PANTHER" id="PTHR30620:SF16">
    <property type="entry name" value="LYSOSOMAL BETA GLUCOSIDASE"/>
    <property type="match status" value="1"/>
</dbReference>
<dbReference type="Pfam" id="PF00933">
    <property type="entry name" value="Glyco_hydro_3"/>
    <property type="match status" value="1"/>
</dbReference>
<organism evidence="9 10">
    <name type="scientific">Treponema primitia (strain ATCC BAA-887 / DSM 12427 / ZAS-2)</name>
    <dbReference type="NCBI Taxonomy" id="545694"/>
    <lineage>
        <taxon>Bacteria</taxon>
        <taxon>Pseudomonadati</taxon>
        <taxon>Spirochaetota</taxon>
        <taxon>Spirochaetia</taxon>
        <taxon>Spirochaetales</taxon>
        <taxon>Treponemataceae</taxon>
        <taxon>Treponema</taxon>
    </lineage>
</organism>
<evidence type="ECO:0000256" key="2">
    <source>
        <dbReference type="ARBA" id="ARBA00005336"/>
    </source>
</evidence>
<dbReference type="InterPro" id="IPR036881">
    <property type="entry name" value="Glyco_hydro_3_C_sf"/>
</dbReference>
<dbReference type="AlphaFoldDB" id="F5YQV7"/>
<evidence type="ECO:0000256" key="4">
    <source>
        <dbReference type="ARBA" id="ARBA00022729"/>
    </source>
</evidence>
<evidence type="ECO:0000259" key="8">
    <source>
        <dbReference type="Pfam" id="PF01915"/>
    </source>
</evidence>
<dbReference type="KEGG" id="tpi:TREPR_1329"/>
<dbReference type="InterPro" id="IPR051915">
    <property type="entry name" value="Cellulose_Degrad_GH3"/>
</dbReference>
<dbReference type="PANTHER" id="PTHR30620">
    <property type="entry name" value="PERIPLASMIC BETA-GLUCOSIDASE-RELATED"/>
    <property type="match status" value="1"/>
</dbReference>
<dbReference type="InterPro" id="IPR017853">
    <property type="entry name" value="GH"/>
</dbReference>
<comment type="catalytic activity">
    <reaction evidence="1">
        <text>Hydrolysis of terminal, non-reducing beta-D-glucosyl residues with release of beta-D-glucose.</text>
        <dbReference type="EC" id="3.2.1.21"/>
    </reaction>
</comment>
<dbReference type="InterPro" id="IPR001764">
    <property type="entry name" value="Glyco_hydro_3_N"/>
</dbReference>
<accession>F5YQV7</accession>
<dbReference type="Gene3D" id="3.40.50.1700">
    <property type="entry name" value="Glycoside hydrolase family 3 C-terminal domain"/>
    <property type="match status" value="1"/>
</dbReference>
<sequence>MEKKWEMIQKDGYVLIVNKGGATLGIQTDNKDRILEQDGFAFKDLNGNGKLDPYEDWRLPFSERIKDLVKRLSIEEIAGLMLYSSHQAIARNSLLSEMMYPGQNAQDTRQHVYDLTEGQKKFLKDDKLRHVLMAMADDAVTAAKWSNQAQAFVESLGLGIPVNISSDPRHTPSVTAEFNMGAGGDISIWPDHIGLAATFDPNVVKQFGLIASKEYRAMGITTALSPQIDLSSDPRWNRFTGTFGEVTDLAVDMARAYCDGFQTSEGVQEIEGGWGFDSVNAMAKHWPGGGSGEGGRDAHYGFGKYAVYPGNNLEEQLKPFINGAFKLDGKTSSASAVMPYYTISYGIDTRYGENVGNSYNKYIITDLLRQKYGFDGVICTDWLITSDFGDLDKVLGGKCWGVETLSIAERHYKILMAGVDQFGGNNDIKPVLDAYEMGVKEKGEHYMRERFELSAARLLRNIFRTGLFENPYLDTEESRKIAGRADFVRLGYEAQVKSVVLLKNKGNVLPLAKKTKVYIPIRHLGKSTDWFGRSIEARDVSPISRTLLENFFEVTDNPENADGAICFIGSPKSLPYSKEKGYLPISLQYRPYTAKSARKESIAGEDRSYYNKTTTTENESDLDMILDTRKLMPGKPVIVVANAKNPFIVSEFETACDALILHFGVRAQVLLDILSGTAEPSALLPFQMPLDMETVEAQFEDVPRDMKPYKDECGNTYDFAFGSNWHGVISDWRTVKYGPK</sequence>
<evidence type="ECO:0000313" key="9">
    <source>
        <dbReference type="EMBL" id="AEF85136.1"/>
    </source>
</evidence>
<evidence type="ECO:0000256" key="5">
    <source>
        <dbReference type="ARBA" id="ARBA00022801"/>
    </source>
</evidence>
<keyword evidence="6 9" id="KW-0326">Glycosidase</keyword>
<feature type="domain" description="Glycoside hydrolase family 3 C-terminal" evidence="8">
    <location>
        <begin position="499"/>
        <end position="722"/>
    </location>
</feature>
<dbReference type="Gene3D" id="3.20.20.300">
    <property type="entry name" value="Glycoside hydrolase, family 3, N-terminal domain"/>
    <property type="match status" value="1"/>
</dbReference>
<reference evidence="10" key="1">
    <citation type="submission" date="2009-12" db="EMBL/GenBank/DDBJ databases">
        <title>Complete sequence of Treponema primitia strain ZAS-2.</title>
        <authorList>
            <person name="Tetu S.G."/>
            <person name="Matson E."/>
            <person name="Ren Q."/>
            <person name="Seshadri R."/>
            <person name="Elbourne L."/>
            <person name="Hassan K.A."/>
            <person name="Durkin A."/>
            <person name="Radune D."/>
            <person name="Mohamoud Y."/>
            <person name="Shay R."/>
            <person name="Jin S."/>
            <person name="Zhang X."/>
            <person name="Lucey K."/>
            <person name="Ballor N.R."/>
            <person name="Ottesen E."/>
            <person name="Rosenthal R."/>
            <person name="Allen A."/>
            <person name="Leadbetter J.R."/>
            <person name="Paulsen I.T."/>
        </authorList>
    </citation>
    <scope>NUCLEOTIDE SEQUENCE [LARGE SCALE GENOMIC DNA]</scope>
    <source>
        <strain evidence="10">ATCC BAA-887 / DSM 12427 / ZAS-2</strain>
    </source>
</reference>
<dbReference type="InterPro" id="IPR036962">
    <property type="entry name" value="Glyco_hydro_3_N_sf"/>
</dbReference>
<dbReference type="InterPro" id="IPR002772">
    <property type="entry name" value="Glyco_hydro_3_C"/>
</dbReference>
<keyword evidence="10" id="KW-1185">Reference proteome</keyword>
<evidence type="ECO:0000256" key="3">
    <source>
        <dbReference type="ARBA" id="ARBA00012744"/>
    </source>
</evidence>
<evidence type="ECO:0000259" key="7">
    <source>
        <dbReference type="Pfam" id="PF00933"/>
    </source>
</evidence>
<protein>
    <recommendedName>
        <fullName evidence="3">beta-glucosidase</fullName>
        <ecNumber evidence="3">3.2.1.21</ecNumber>
    </recommendedName>
</protein>
<evidence type="ECO:0000313" key="10">
    <source>
        <dbReference type="Proteomes" id="UP000009223"/>
    </source>
</evidence>
<dbReference type="GO" id="GO:0008422">
    <property type="term" value="F:beta-glucosidase activity"/>
    <property type="evidence" value="ECO:0007669"/>
    <property type="project" value="UniProtKB-EC"/>
</dbReference>
<proteinExistence type="inferred from homology"/>
<dbReference type="Proteomes" id="UP000009223">
    <property type="component" value="Chromosome"/>
</dbReference>
<name>F5YQV7_TREPZ</name>
<dbReference type="Pfam" id="PF01915">
    <property type="entry name" value="Glyco_hydro_3_C"/>
    <property type="match status" value="1"/>
</dbReference>
<evidence type="ECO:0000256" key="1">
    <source>
        <dbReference type="ARBA" id="ARBA00000448"/>
    </source>
</evidence>
<keyword evidence="5 9" id="KW-0378">Hydrolase</keyword>
<dbReference type="eggNOG" id="COG1472">
    <property type="taxonomic scope" value="Bacteria"/>
</dbReference>
<dbReference type="GO" id="GO:0009251">
    <property type="term" value="P:glucan catabolic process"/>
    <property type="evidence" value="ECO:0007669"/>
    <property type="project" value="TreeGrafter"/>
</dbReference>
<gene>
    <name evidence="9" type="ordered locus">TREPR_1329</name>
</gene>
<dbReference type="EMBL" id="CP001843">
    <property type="protein sequence ID" value="AEF85136.1"/>
    <property type="molecule type" value="Genomic_DNA"/>
</dbReference>
<dbReference type="PRINTS" id="PR00133">
    <property type="entry name" value="GLHYDRLASE3"/>
</dbReference>
<dbReference type="RefSeq" id="WP_015708756.1">
    <property type="nucleotide sequence ID" value="NC_015578.1"/>
</dbReference>
<dbReference type="SUPFAM" id="SSF51445">
    <property type="entry name" value="(Trans)glycosidases"/>
    <property type="match status" value="1"/>
</dbReference>
<dbReference type="EC" id="3.2.1.21" evidence="3"/>
<dbReference type="HOGENOM" id="CLU_004542_8_0_12"/>
<keyword evidence="4" id="KW-0732">Signal</keyword>
<dbReference type="OrthoDB" id="98455at2"/>
<comment type="similarity">
    <text evidence="2">Belongs to the glycosyl hydrolase 3 family.</text>
</comment>
<feature type="domain" description="Glycoside hydrolase family 3 N-terminal" evidence="7">
    <location>
        <begin position="118"/>
        <end position="421"/>
    </location>
</feature>
<reference evidence="9 10" key="2">
    <citation type="journal article" date="2011" name="ISME J.">
        <title>RNA-seq reveals cooperative metabolic interactions between two termite-gut spirochete species in co-culture.</title>
        <authorList>
            <person name="Rosenthal A.Z."/>
            <person name="Matson E.G."/>
            <person name="Eldar A."/>
            <person name="Leadbetter J.R."/>
        </authorList>
    </citation>
    <scope>NUCLEOTIDE SEQUENCE [LARGE SCALE GENOMIC DNA]</scope>
    <source>
        <strain evidence="10">ATCC BAA-887 / DSM 12427 / ZAS-2</strain>
    </source>
</reference>
<evidence type="ECO:0000256" key="6">
    <source>
        <dbReference type="ARBA" id="ARBA00023295"/>
    </source>
</evidence>
<dbReference type="SUPFAM" id="SSF52279">
    <property type="entry name" value="Beta-D-glucan exohydrolase, C-terminal domain"/>
    <property type="match status" value="1"/>
</dbReference>
<dbReference type="STRING" id="545694.TREPR_1329"/>